<gene>
    <name evidence="2" type="ORF">BN1046_01197</name>
</gene>
<reference evidence="2" key="1">
    <citation type="submission" date="2013-11" db="EMBL/GenBank/DDBJ databases">
        <authorList>
            <person name="GENOMES U."/>
        </authorList>
    </citation>
    <scope>NUCLEOTIDE SEQUENCE</scope>
    <source>
        <strain evidence="2">MVT06</strain>
    </source>
</reference>
<organism evidence="2">
    <name type="scientific">Bartonella schoenbuchensis</name>
    <dbReference type="NCBI Taxonomy" id="165694"/>
    <lineage>
        <taxon>Bacteria</taxon>
        <taxon>Pseudomonadati</taxon>
        <taxon>Pseudomonadota</taxon>
        <taxon>Alphaproteobacteria</taxon>
        <taxon>Hyphomicrobiales</taxon>
        <taxon>Bartonellaceae</taxon>
        <taxon>Bartonella</taxon>
    </lineage>
</organism>
<proteinExistence type="predicted"/>
<protein>
    <submittedName>
        <fullName evidence="2">Uncharacterized protein</fullName>
    </submittedName>
</protein>
<evidence type="ECO:0000256" key="1">
    <source>
        <dbReference type="SAM" id="MobiDB-lite"/>
    </source>
</evidence>
<name>A0A024LSA9_9HYPH</name>
<feature type="region of interest" description="Disordered" evidence="1">
    <location>
        <begin position="80"/>
        <end position="110"/>
    </location>
</feature>
<dbReference type="RefSeq" id="WP_078689719.1">
    <property type="nucleotide sequence ID" value="NZ_CADDYD010000001.1"/>
</dbReference>
<accession>A0A024LSA9</accession>
<evidence type="ECO:0000313" key="2">
    <source>
        <dbReference type="EMBL" id="CDP80275.1"/>
    </source>
</evidence>
<dbReference type="EMBL" id="HG977196">
    <property type="protein sequence ID" value="CDP80275.1"/>
    <property type="molecule type" value="Genomic_DNA"/>
</dbReference>
<reference evidence="2" key="2">
    <citation type="submission" date="2014-05" db="EMBL/GenBank/DDBJ databases">
        <title>Genome sequencing of Bartonella spp. isolated from human blood.</title>
        <authorList>
            <person name="Raoult D."/>
        </authorList>
    </citation>
    <scope>NUCLEOTIDE SEQUENCE</scope>
    <source>
        <strain evidence="2">MVT06</strain>
    </source>
</reference>
<sequence length="110" mass="12362">MKQFYEIIDLLGGVRRVSQLLGVHRTRVYVWLRPVSKGGTGGRIPIKHIPLLLSEAKRIGVPIKAEDFLSFSYNSPLRDSVLSPTSTCTDSSTVNEYHQDNSSCQTEERL</sequence>
<dbReference type="AlphaFoldDB" id="A0A024LSA9"/>